<reference evidence="2" key="1">
    <citation type="submission" date="2020-08" db="EMBL/GenBank/DDBJ databases">
        <title>Genomic Encyclopedia of Type Strains, Phase IV (KMG-IV): sequencing the most valuable type-strain genomes for metagenomic binning, comparative biology and taxonomic classification.</title>
        <authorList>
            <person name="Goeker M."/>
        </authorList>
    </citation>
    <scope>NUCLEOTIDE SEQUENCE [LARGE SCALE GENOMIC DNA]</scope>
    <source>
        <strain evidence="2">DSM 105720</strain>
    </source>
</reference>
<feature type="chain" id="PRO_5032358430" description="DUF4374 domain-containing protein" evidence="1">
    <location>
        <begin position="23"/>
        <end position="399"/>
    </location>
</feature>
<name>A0A840D559_9BACE</name>
<dbReference type="PROSITE" id="PS51257">
    <property type="entry name" value="PROKAR_LIPOPROTEIN"/>
    <property type="match status" value="1"/>
</dbReference>
<evidence type="ECO:0000313" key="3">
    <source>
        <dbReference type="Proteomes" id="UP000560658"/>
    </source>
</evidence>
<evidence type="ECO:0000256" key="1">
    <source>
        <dbReference type="SAM" id="SignalP"/>
    </source>
</evidence>
<feature type="signal peptide" evidence="1">
    <location>
        <begin position="1"/>
        <end position="22"/>
    </location>
</feature>
<sequence length="399" mass="45181">MNKTFIAILGCLTIGFSFFACSDSPENNGGEIKIPNEYALWITATDGSYILTTNDLMKDTVLSPANNQGVDITGYLPAAFYGVYAYSYGGKYYLSNDGTRFSQFEITDNGQFKEKNNMAFGHSFYIGKVLEYLSTDNEMVFTHTSGKEDRTKNVLKKPIYFMDTNSMTITKELTAEIPFLDYPVYLENGDIDPTTMNVSSMEVRGDKAFFGYYFYNSKWKALSDSMYIYVCDYPGMGNGKVLKDSRGGSIDAHWSIERRSFFDDNKNLYYITAKPNGGKSLIRIKNNETEIDQQYLFDLSDYNFGDGNIVELGNGKTYIAPYVIDAANKKIVADLRILAGGAEPKTTMNFVENGKLYDVFKTDESRWFVYEYDPTTNTMKRGLEIDGGVSWVYHVNKLK</sequence>
<dbReference type="AlphaFoldDB" id="A0A840D559"/>
<accession>A0A840D559</accession>
<comment type="caution">
    <text evidence="2">The sequence shown here is derived from an EMBL/GenBank/DDBJ whole genome shotgun (WGS) entry which is preliminary data.</text>
</comment>
<gene>
    <name evidence="2" type="ORF">GGR06_001275</name>
</gene>
<proteinExistence type="predicted"/>
<keyword evidence="3" id="KW-1185">Reference proteome</keyword>
<evidence type="ECO:0008006" key="4">
    <source>
        <dbReference type="Google" id="ProtNLM"/>
    </source>
</evidence>
<dbReference type="Proteomes" id="UP000560658">
    <property type="component" value="Unassembled WGS sequence"/>
</dbReference>
<evidence type="ECO:0000313" key="2">
    <source>
        <dbReference type="EMBL" id="MBB4043493.1"/>
    </source>
</evidence>
<keyword evidence="1" id="KW-0732">Signal</keyword>
<organism evidence="2 3">
    <name type="scientific">Bacteroides reticulotermitis</name>
    <dbReference type="NCBI Taxonomy" id="1133319"/>
    <lineage>
        <taxon>Bacteria</taxon>
        <taxon>Pseudomonadati</taxon>
        <taxon>Bacteroidota</taxon>
        <taxon>Bacteroidia</taxon>
        <taxon>Bacteroidales</taxon>
        <taxon>Bacteroidaceae</taxon>
        <taxon>Bacteroides</taxon>
    </lineage>
</organism>
<dbReference type="RefSeq" id="WP_044161788.1">
    <property type="nucleotide sequence ID" value="NZ_JACIER010000004.1"/>
</dbReference>
<protein>
    <recommendedName>
        <fullName evidence="4">DUF4374 domain-containing protein</fullName>
    </recommendedName>
</protein>
<dbReference type="EMBL" id="JACIER010000004">
    <property type="protein sequence ID" value="MBB4043493.1"/>
    <property type="molecule type" value="Genomic_DNA"/>
</dbReference>